<keyword evidence="3" id="KW-0547">Nucleotide-binding</keyword>
<organism evidence="3 4">
    <name type="scientific">Sparassis crispa</name>
    <dbReference type="NCBI Taxonomy" id="139825"/>
    <lineage>
        <taxon>Eukaryota</taxon>
        <taxon>Fungi</taxon>
        <taxon>Dikarya</taxon>
        <taxon>Basidiomycota</taxon>
        <taxon>Agaricomycotina</taxon>
        <taxon>Agaricomycetes</taxon>
        <taxon>Polyporales</taxon>
        <taxon>Sparassidaceae</taxon>
        <taxon>Sparassis</taxon>
    </lineage>
</organism>
<gene>
    <name evidence="3" type="ORF">SCP_1100240</name>
</gene>
<feature type="region of interest" description="Disordered" evidence="1">
    <location>
        <begin position="939"/>
        <end position="968"/>
    </location>
</feature>
<dbReference type="Gene3D" id="3.40.50.300">
    <property type="entry name" value="P-loop containing nucleotide triphosphate hydrolases"/>
    <property type="match status" value="2"/>
</dbReference>
<dbReference type="CDD" id="cd18808">
    <property type="entry name" value="SF1_C_Upf1"/>
    <property type="match status" value="1"/>
</dbReference>
<name>A0A401GYW6_9APHY</name>
<dbReference type="RefSeq" id="XP_027618262.1">
    <property type="nucleotide sequence ID" value="XM_027762461.1"/>
</dbReference>
<evidence type="ECO:0000256" key="1">
    <source>
        <dbReference type="SAM" id="MobiDB-lite"/>
    </source>
</evidence>
<feature type="compositionally biased region" description="Polar residues" evidence="1">
    <location>
        <begin position="804"/>
        <end position="813"/>
    </location>
</feature>
<sequence length="968" mass="108534">MGIAAPLTATGGLQAIAFATSTQIVYLSVDRRNITGIISSAQEAFERLLSGRTKTLLAGFQMAYITLLISRVLGCSVRGVDLGTLFSKNTWEQKSPSALVRLKVCPNDRIDQFKVDGLWDVMEEYDRDTACLRAWVSACIAHDSLSEIKGAIKVDTSYLSTEQLACLARLCVEVHHLRSLRPSVTQNDNVEVKQVQDGYEVQNARYKNRLRKSYRTYVEMETSTGRIVTGRAVRAEGRLTQIKTRGTYSGPVQNIRVIGRQELNAAEKALDQFLLHVLQGQWLLEDSYFIDKIWFSRQYDSGTAEPLLLCTNSGIQLNASQREVVSAMVDDESPIVVAHGPPGTGKTTTISVAVSHWDNLKNSVWIAAQSNVAVKNIAESLAKLDVDFRLIVSKEFYVEWHEHLYGKVEERLIRSDEMPEDLWDVERIFGDTCVVLCTLSMLSNPVIEDRGIFSLVPPERLVIDEASQINISDFMPLFYKFNSHLIKVCFFGDPNQLPPYGQDQVPLKSVFEVDHLRRSAHFLAIQYRMPEPVGRFISMHVYNSMLQSVHDIRDMSCVRFVHVAHGFERKAGKSWRNIREAQTVVHLISHYYKEKKFVVVSPYDAQRTEIENQLKAAKLPWERVFNVDSFQGNEDDYVIISTVRTDSPGFLTSNNRTNVMFSRCKKGMVIVTNRTFLKTSGRGTLIAKLASHWERNYGEQQTWADWTLVAEGRTHMPGILARAPRSLPVGISIPAAGVPFSQSFSVDRDEESELLGTRSILFGSIYHSGRSYYSSSPEHPLSAPSRPRPALDLENDFPPLPRSAPSNSVYPTTIPTLRDSVWRARSGWSEQRQTQTTAQSSVGRRSDYPAVQQPRVEARQPDPGPWIKRMGNRASGTNRVSSSNTPSKQAKKMQPSMGSQRVPHPPSSGLGVERVSGRVLRIINGTVYVPPAAKAVTIKISGGDGDRGAQDTRSRKKRRARRKGTTVL</sequence>
<dbReference type="STRING" id="139825.A0A401GYW6"/>
<dbReference type="InterPro" id="IPR041679">
    <property type="entry name" value="DNA2/NAM7-like_C"/>
</dbReference>
<dbReference type="PANTHER" id="PTHR10887">
    <property type="entry name" value="DNA2/NAM7 HELICASE FAMILY"/>
    <property type="match status" value="1"/>
</dbReference>
<dbReference type="Pfam" id="PF13087">
    <property type="entry name" value="AAA_12"/>
    <property type="match status" value="1"/>
</dbReference>
<proteinExistence type="predicted"/>
<dbReference type="GeneID" id="38784266"/>
<comment type="caution">
    <text evidence="3">The sequence shown here is derived from an EMBL/GenBank/DDBJ whole genome shotgun (WGS) entry which is preliminary data.</text>
</comment>
<reference evidence="3 4" key="1">
    <citation type="journal article" date="2018" name="Sci. Rep.">
        <title>Genome sequence of the cauliflower mushroom Sparassis crispa (Hanabiratake) and its association with beneficial usage.</title>
        <authorList>
            <person name="Kiyama R."/>
            <person name="Furutani Y."/>
            <person name="Kawaguchi K."/>
            <person name="Nakanishi T."/>
        </authorList>
    </citation>
    <scope>NUCLEOTIDE SEQUENCE [LARGE SCALE GENOMIC DNA]</scope>
</reference>
<dbReference type="SUPFAM" id="SSF52540">
    <property type="entry name" value="P-loop containing nucleoside triphosphate hydrolases"/>
    <property type="match status" value="1"/>
</dbReference>
<feature type="region of interest" description="Disordered" evidence="1">
    <location>
        <begin position="773"/>
        <end position="813"/>
    </location>
</feature>
<feature type="compositionally biased region" description="Basic and acidic residues" evidence="1">
    <location>
        <begin position="944"/>
        <end position="953"/>
    </location>
</feature>
<dbReference type="AlphaFoldDB" id="A0A401GYW6"/>
<dbReference type="InterPro" id="IPR045055">
    <property type="entry name" value="DNA2/NAM7-like"/>
</dbReference>
<dbReference type="PANTHER" id="PTHR10887:SF495">
    <property type="entry name" value="HELICASE SENATAXIN ISOFORM X1-RELATED"/>
    <property type="match status" value="1"/>
</dbReference>
<feature type="region of interest" description="Disordered" evidence="1">
    <location>
        <begin position="825"/>
        <end position="912"/>
    </location>
</feature>
<dbReference type="InParanoid" id="A0A401GYW6"/>
<protein>
    <submittedName>
        <fullName evidence="3">Putative ATP-dependent helicase</fullName>
    </submittedName>
</protein>
<evidence type="ECO:0000313" key="3">
    <source>
        <dbReference type="EMBL" id="GBE87349.1"/>
    </source>
</evidence>
<dbReference type="InterPro" id="IPR047187">
    <property type="entry name" value="SF1_C_Upf1"/>
</dbReference>
<dbReference type="EMBL" id="BFAD01000011">
    <property type="protein sequence ID" value="GBE87349.1"/>
    <property type="molecule type" value="Genomic_DNA"/>
</dbReference>
<dbReference type="Proteomes" id="UP000287166">
    <property type="component" value="Unassembled WGS sequence"/>
</dbReference>
<keyword evidence="3" id="KW-0067">ATP-binding</keyword>
<evidence type="ECO:0000259" key="2">
    <source>
        <dbReference type="Pfam" id="PF13087"/>
    </source>
</evidence>
<evidence type="ECO:0000313" key="4">
    <source>
        <dbReference type="Proteomes" id="UP000287166"/>
    </source>
</evidence>
<dbReference type="InterPro" id="IPR027417">
    <property type="entry name" value="P-loop_NTPase"/>
</dbReference>
<dbReference type="OrthoDB" id="6513042at2759"/>
<dbReference type="GO" id="GO:0004386">
    <property type="term" value="F:helicase activity"/>
    <property type="evidence" value="ECO:0007669"/>
    <property type="project" value="UniProtKB-KW"/>
</dbReference>
<keyword evidence="4" id="KW-1185">Reference proteome</keyword>
<feature type="compositionally biased region" description="Polar residues" evidence="1">
    <location>
        <begin position="828"/>
        <end position="843"/>
    </location>
</feature>
<feature type="compositionally biased region" description="Polar residues" evidence="1">
    <location>
        <begin position="874"/>
        <end position="888"/>
    </location>
</feature>
<feature type="domain" description="DNA2/NAM7 helicase-like C-terminal" evidence="2">
    <location>
        <begin position="517"/>
        <end position="674"/>
    </location>
</feature>
<dbReference type="Pfam" id="PF13604">
    <property type="entry name" value="AAA_30"/>
    <property type="match status" value="1"/>
</dbReference>
<keyword evidence="3" id="KW-0378">Hydrolase</keyword>
<accession>A0A401GYW6</accession>
<feature type="compositionally biased region" description="Basic residues" evidence="1">
    <location>
        <begin position="954"/>
        <end position="968"/>
    </location>
</feature>
<keyword evidence="3" id="KW-0347">Helicase</keyword>